<keyword evidence="4" id="KW-1185">Reference proteome</keyword>
<proteinExistence type="predicted"/>
<evidence type="ECO:0000313" key="3">
    <source>
        <dbReference type="EMBL" id="VDD75656.1"/>
    </source>
</evidence>
<dbReference type="Pfam" id="PF00566">
    <property type="entry name" value="RabGAP-TBC"/>
    <property type="match status" value="1"/>
</dbReference>
<gene>
    <name evidence="3" type="ORF">MCOS_LOCUS1659</name>
</gene>
<feature type="domain" description="Rab-GAP TBC" evidence="2">
    <location>
        <begin position="125"/>
        <end position="342"/>
    </location>
</feature>
<name>A0A0R3U4R8_MESCO</name>
<dbReference type="PROSITE" id="PS50086">
    <property type="entry name" value="TBC_RABGAP"/>
    <property type="match status" value="1"/>
</dbReference>
<dbReference type="AlphaFoldDB" id="A0A0R3U4R8"/>
<organism evidence="3 4">
    <name type="scientific">Mesocestoides corti</name>
    <name type="common">Flatworm</name>
    <dbReference type="NCBI Taxonomy" id="53468"/>
    <lineage>
        <taxon>Eukaryota</taxon>
        <taxon>Metazoa</taxon>
        <taxon>Spiralia</taxon>
        <taxon>Lophotrochozoa</taxon>
        <taxon>Platyhelminthes</taxon>
        <taxon>Cestoda</taxon>
        <taxon>Eucestoda</taxon>
        <taxon>Cyclophyllidea</taxon>
        <taxon>Mesocestoididae</taxon>
        <taxon>Mesocestoides</taxon>
    </lineage>
</organism>
<dbReference type="InterPro" id="IPR000195">
    <property type="entry name" value="Rab-GAP-TBC_dom"/>
</dbReference>
<dbReference type="SUPFAM" id="SSF47923">
    <property type="entry name" value="Ypt/Rab-GAP domain of gyp1p"/>
    <property type="match status" value="2"/>
</dbReference>
<feature type="region of interest" description="Disordered" evidence="1">
    <location>
        <begin position="678"/>
        <end position="711"/>
    </location>
</feature>
<dbReference type="GO" id="GO:0005783">
    <property type="term" value="C:endoplasmic reticulum"/>
    <property type="evidence" value="ECO:0007669"/>
    <property type="project" value="TreeGrafter"/>
</dbReference>
<evidence type="ECO:0000256" key="1">
    <source>
        <dbReference type="SAM" id="MobiDB-lite"/>
    </source>
</evidence>
<dbReference type="PANTHER" id="PTHR13399">
    <property type="entry name" value="TRANSLOCON-ASSOCIATED PROTEIN TRAP , GAMMA SUBUNIT"/>
    <property type="match status" value="1"/>
</dbReference>
<dbReference type="PANTHER" id="PTHR13399:SF2">
    <property type="entry name" value="TRANSLOCON-ASSOCIATED PROTEIN SUBUNIT GAMMA"/>
    <property type="match status" value="1"/>
</dbReference>
<dbReference type="STRING" id="53468.A0A0R3U4R8"/>
<dbReference type="Gene3D" id="1.10.472.80">
    <property type="entry name" value="Ypt/Rab-GAP domain of gyp1p, domain 3"/>
    <property type="match status" value="1"/>
</dbReference>
<sequence length="825" mass="92431">MCEVTFGDVDCGANDSLIRDEDNQWAACGRKLQRGDIFIKTRGQTEILVEDSSAPFPDLPPELCDPMRRKITSLKPSLTPGAGTRVVRRRKPASHVFVAEPISDSEEAFRRWRDAMRAVARLPDGIPPKFRRRVWLALANHQFNAQHLNWLRLKQNLFAPRCAKTVEDERLGRQIVKDLHRTGCGELVETEDDREALKRVLTAYSRWNRRVGYCQGFNIIAAVILNVMERNEEEALKIMIFLIDFVLPESYFTGNLQALFVDVAVFRELLAVRQPELAAHLQKLQEDAAVEDPKFSTIASTKSSSEPPLTNLYAIQWFLTLFSTCLPMDVVLRTWDALFLEGSEVGLRAGLVVMDILSEDLMKLTSADSFYSSMNRWMEEIAEGSDRSGMETRDFIRRVYEIAPLPWQFVGDLRKNYTNRISSCQGEESILLYGDVYYEQSKEKTKSKWWQIKPRRPLACSDTPVHLQNPSMVLWGREHLVGCFLHLGHFRPMLRDMKDAVLWEQLAHSTLLNSIRRRAEDGAEGKGTEGGTESGSGTNHSQPSLFTSPLDGLFKVNSPEEPLNASDGFFNESTTPVTKFDLSDNGSTGELSGLITEEKTLPRFQWWLGASNQDTDALTEDINDKLQSRCQWPLPTTNDYYVPQTPEKPTTSRRTSIHVDDSVLQTIDEWQRRNVVAVSNGDPDGIDSKDSNTPPLFTASESSPSSPTPQKTLLSIAAQKRVLDYGRQNNETSPPDSPSLTSLLAKTILRDRAKPADDFTSAATQEPARGLSPANIVEAASLEPRAAPSSPPWAAAMSAISASTVVRKRTRDSITATVDGEPKSH</sequence>
<dbReference type="Gene3D" id="1.10.8.270">
    <property type="entry name" value="putative rabgap domain of human tbc1 domain family member 14 like domains"/>
    <property type="match status" value="1"/>
</dbReference>
<reference evidence="3 4" key="1">
    <citation type="submission" date="2018-10" db="EMBL/GenBank/DDBJ databases">
        <authorList>
            <consortium name="Pathogen Informatics"/>
        </authorList>
    </citation>
    <scope>NUCLEOTIDE SEQUENCE [LARGE SCALE GENOMIC DNA]</scope>
</reference>
<dbReference type="SMART" id="SM00164">
    <property type="entry name" value="TBC"/>
    <property type="match status" value="1"/>
</dbReference>
<accession>A0A0R3U4R8</accession>
<dbReference type="InterPro" id="IPR035969">
    <property type="entry name" value="Rab-GAP_TBC_sf"/>
</dbReference>
<dbReference type="EMBL" id="UXSR01000222">
    <property type="protein sequence ID" value="VDD75656.1"/>
    <property type="molecule type" value="Genomic_DNA"/>
</dbReference>
<evidence type="ECO:0000313" key="4">
    <source>
        <dbReference type="Proteomes" id="UP000267029"/>
    </source>
</evidence>
<feature type="compositionally biased region" description="Low complexity" evidence="1">
    <location>
        <begin position="695"/>
        <end position="711"/>
    </location>
</feature>
<dbReference type="Proteomes" id="UP000267029">
    <property type="component" value="Unassembled WGS sequence"/>
</dbReference>
<protein>
    <recommendedName>
        <fullName evidence="2">Rab-GAP TBC domain-containing protein</fullName>
    </recommendedName>
</protein>
<feature type="region of interest" description="Disordered" evidence="1">
    <location>
        <begin position="637"/>
        <end position="656"/>
    </location>
</feature>
<evidence type="ECO:0000259" key="2">
    <source>
        <dbReference type="PROSITE" id="PS50086"/>
    </source>
</evidence>
<dbReference type="OrthoDB" id="289721at2759"/>
<feature type="compositionally biased region" description="Basic and acidic residues" evidence="1">
    <location>
        <begin position="517"/>
        <end position="527"/>
    </location>
</feature>
<feature type="region of interest" description="Disordered" evidence="1">
    <location>
        <begin position="517"/>
        <end position="552"/>
    </location>
</feature>